<dbReference type="PROSITE" id="PS51192">
    <property type="entry name" value="HELICASE_ATP_BIND_1"/>
    <property type="match status" value="1"/>
</dbReference>
<evidence type="ECO:0000256" key="1">
    <source>
        <dbReference type="ARBA" id="ARBA00004123"/>
    </source>
</evidence>
<evidence type="ECO:0000256" key="6">
    <source>
        <dbReference type="ARBA" id="ARBA00022801"/>
    </source>
</evidence>
<feature type="compositionally biased region" description="Basic and acidic residues" evidence="14">
    <location>
        <begin position="2450"/>
        <end position="2460"/>
    </location>
</feature>
<sequence length="2460" mass="279754">MRRSSHQNQDNLNIPQSQYNSNTISSLGHSPAISLYEDESNQPFALDSNKPITREFSQIIAPEISQAITQPHTTQNPAHISSKHKENSSNPIQPELASINYDSVDYKHDKDLQGFTPKTLHRSHFEDVKNYFPEETLQQTAQYSEYPQESFSNGLVPLNTATINAHISELQNGSSSNNKTYSESERFSLTRHKNIKSPERKQYLPPLAQYQQNLAHTHENIPDSELSGTVDTATNLNFSTHNDSATHIGSVSEIGDFSNINHNQTPLHFERDYDFGNGRDSTRRSSDQDIRIKLPTIDSFLGSKNVYSSSPMYLNTKPIQQTQSLDYNLNTKPIQQTQSLDYTLNPDYKNNIKNTLKLSLSPTEVSFGTIRSELNDDNYHTHDNSFQIDQRVKETSSTYRKQQYGQKPDSYKDFDSNSNSSNKNTNNRANNSLALDMNQLETISNDKSIITKPDSIHLNELQGDKLDSPDKYSFCMQQNDQGNAPNNNIKLASNGNYTKLSHTASEDFKPPSEIKQNIQDAALGLLGMNQPQTGNNSKHSNNNRVSISNLIDNSCDTRNNDESSRLPTSDFSLNNKTLSSTSLHKVLLKTDGAISYSSKNLLKSDDFIESQNIIPQPHNQSCKTSPGGSIPVTPNYNKRYNSNAGSQPSSVTKSLKHKIDADIVFENSKMYKSISEKSAYINNFSSSKQGDLSNHSELPLSFGAHNDFKKDDSSGCRLAYSKSDYIHRKGPSVDGYNSNHFSKFLIKSIRLQHSKNSKPNSRANHEILDSDHNASYSSLAKDNLNSKNYSDSFKNYKKDNLARPISQSISKKAKISSINFKDNKSILLGSDSENFGSLLQNKKKSDFKSLKINEFGLESLKSKKFQKNDNYPNLLLPTANNSQKKYMYDDILSIPGFGTSCSAAVYKKYLKLRSKLAIQAYDRRSKKIRKKYHVNFTKKFQNRLSANLLENRDLFTLKDNILSSDSSSYSQDSLKSFNNTSLTLKDSNDLAQDPKNTHIINKVFLQLISNDSLDIDLQNKKSDMLNFAKVKKSRRDNKIFEKDMNFDQNYLTPNSDLSVSLEKSYYENYDKPENESVNDIMLRVSKLNDFNNFSNNQLNDGKSPNNNSLLYTTKFNICNNNKSKIDEWLNSSLNKNSKINYSIKSTQIQDLESLENSDYSSSDTPLRVYKANADEYASSLVKASETIDSSILNTSIESNNNHNRALEELKDWRSQFKDIVSEGIPKAYKSTLLSISLKQNNARKVVQLCQREVKRIYGPTILRGGPLSTLGDNRASKELLIRGRRSMREVLYFWKRHEKDEREARKRAEREALEKLKLEEDAREATRQSRKLNFLITQTELYSHFVGEKIKGEQDSTTLDQDDEDLSDLDFENATDDTIKKRASRNAKLALAKQKEKTKEFDLEKSADLGMSEAVDSMNFQNPSTLGGNDETPQPHMLMCKLKEYQLKGLHWLASLYEQGINGILADEMGLGKTVQSISLMAYLAETHGIWGPFIVVAPASTLHNWQQEITRFSPELKVLPYWGTQKDRKILRKSFWNLKQLGRRDSNFHVLITSYQLVVSDEPVLNRVKWQYMVLDEAQAIKSSSSSRWKILLQFKCRNRLLLTGTPIQNSMQELWALLHFIMPSLFDSHEEFSEWFSRDIESHAENNTTLNGHQIKRLHMILKPFMLRRIKKHVQHELGEKIEHLIYCSLTHRQAKMYGGLMQKISVADLLSKLQSSSSNNIGADENLMNLVMQFRKVCNHPELFERAEVTSPYTFSNGSLSVLNRPISQLLYAPIKSPIEFYTPKLILSEIYSSSKSIESFSCLPFNSDLTRDLCIWNRDNIFNSMNYNPNMAILYMSKNIVSCLLDYSSSSEAFYERFENYNLKIHTLYEYINSMDSDPDSRVYCSQIKNSFWKYFGLHFNIFLNTLPIYASGFNTVLDDLCSIVLKKYNFSFSQLLDPAYKPTIVALTPQNICSNISFTTHQQQFMLNHPLRFRIQPTLMNNALSARNKFSLGGLSTIKDFTIPFSKQGRTAIWAPSVDKLIRYSGKMAVIDPLLANLKMDGHRVLIYFQMTKMIDLMEEYLAYRQYTYLRLDGSSKISDRRNMVMDWQTRPDIFIFLLSTRAGGLGINLTAADTVIFYDSDWNPTVDHQAMDRAHRLGQTKQVTVYRLITKGTVEERILERAKQKDSIHKIVIAGGSTNNLEAQQNSSINKQEYVADNEKTLGKSVDQDGLALGDSTLLDRNLQEKTSNESKLGNSEDTKSNKKSQSNKKSTVTENFDDNQDDSAFGSNMMELRTNDIVSMLIDETNGNDDLLWSKKLQTSRNITLADSDLTSKEYSDTNADSNIIVDDNHLISGYQSSNFTPSAISSMNQTSTSATPFKISGQADHIFDAYYASLELQNQILKKNLSKRNTAKSKNKQAKTPKQYKKRASKLSENISTIEITSAESYSKNLSDNSNTGNKNSPRNDLEVIKGA</sequence>
<feature type="compositionally biased region" description="Polar residues" evidence="14">
    <location>
        <begin position="67"/>
        <end position="79"/>
    </location>
</feature>
<keyword evidence="8 12" id="KW-0238">DNA-binding</keyword>
<feature type="coiled-coil region" evidence="13">
    <location>
        <begin position="1299"/>
        <end position="1328"/>
    </location>
</feature>
<feature type="compositionally biased region" description="Low complexity" evidence="14">
    <location>
        <begin position="416"/>
        <end position="431"/>
    </location>
</feature>
<dbReference type="GO" id="GO:0016887">
    <property type="term" value="F:ATP hydrolysis activity"/>
    <property type="evidence" value="ECO:0007669"/>
    <property type="project" value="TreeGrafter"/>
</dbReference>
<evidence type="ECO:0000256" key="11">
    <source>
        <dbReference type="ARBA" id="ARBA00023242"/>
    </source>
</evidence>
<feature type="domain" description="DBINO" evidence="17">
    <location>
        <begin position="1227"/>
        <end position="1352"/>
    </location>
</feature>
<gene>
    <name evidence="18" type="ORF">BB561_002689</name>
</gene>
<dbReference type="STRING" id="133385.A0A2T9YPS8"/>
<keyword evidence="10 12" id="KW-0234">DNA repair</keyword>
<dbReference type="InterPro" id="IPR001650">
    <property type="entry name" value="Helicase_C-like"/>
</dbReference>
<keyword evidence="13" id="KW-0175">Coiled coil</keyword>
<proteinExistence type="inferred from homology"/>
<evidence type="ECO:0000256" key="7">
    <source>
        <dbReference type="ARBA" id="ARBA00022840"/>
    </source>
</evidence>
<dbReference type="EMBL" id="MBFR01000097">
    <property type="protein sequence ID" value="PVU94254.1"/>
    <property type="molecule type" value="Genomic_DNA"/>
</dbReference>
<feature type="region of interest" description="Disordered" evidence="14">
    <location>
        <begin position="2393"/>
        <end position="2460"/>
    </location>
</feature>
<evidence type="ECO:0000259" key="17">
    <source>
        <dbReference type="PROSITE" id="PS51413"/>
    </source>
</evidence>
<dbReference type="InterPro" id="IPR027417">
    <property type="entry name" value="P-loop_NTPase"/>
</dbReference>
<feature type="region of interest" description="Disordered" evidence="14">
    <location>
        <begin position="1"/>
        <end position="25"/>
    </location>
</feature>
<name>A0A2T9YPS8_9FUNG</name>
<dbReference type="Gene3D" id="3.40.50.300">
    <property type="entry name" value="P-loop containing nucleotide triphosphate hydrolases"/>
    <property type="match status" value="1"/>
</dbReference>
<comment type="subcellular location">
    <subcellularLocation>
        <location evidence="1 12">Nucleus</location>
    </subcellularLocation>
</comment>
<protein>
    <recommendedName>
        <fullName evidence="3 12">Chromatin-remodeling ATPase INO80</fullName>
        <ecNumber evidence="12">3.6.4.-</ecNumber>
    </recommendedName>
</protein>
<evidence type="ECO:0000256" key="4">
    <source>
        <dbReference type="ARBA" id="ARBA00022741"/>
    </source>
</evidence>
<evidence type="ECO:0000313" key="19">
    <source>
        <dbReference type="Proteomes" id="UP000245383"/>
    </source>
</evidence>
<dbReference type="InterPro" id="IPR050520">
    <property type="entry name" value="INO80/SWR1_helicase"/>
</dbReference>
<comment type="domain">
    <text evidence="12">The DBINO region is involved in binding to DNA.</text>
</comment>
<comment type="catalytic activity">
    <reaction evidence="12">
        <text>ATP + H2O = ADP + phosphate + H(+)</text>
        <dbReference type="Rhea" id="RHEA:13065"/>
        <dbReference type="ChEBI" id="CHEBI:15377"/>
        <dbReference type="ChEBI" id="CHEBI:15378"/>
        <dbReference type="ChEBI" id="CHEBI:30616"/>
        <dbReference type="ChEBI" id="CHEBI:43474"/>
        <dbReference type="ChEBI" id="CHEBI:456216"/>
    </reaction>
</comment>
<comment type="similarity">
    <text evidence="2 12">Belongs to the SNF2/RAD54 helicase family.</text>
</comment>
<feature type="region of interest" description="Disordered" evidence="14">
    <location>
        <begin position="67"/>
        <end position="93"/>
    </location>
</feature>
<keyword evidence="7 12" id="KW-0067">ATP-binding</keyword>
<feature type="domain" description="Helicase ATP-binding" evidence="15">
    <location>
        <begin position="1454"/>
        <end position="1626"/>
    </location>
</feature>
<dbReference type="GO" id="GO:0031011">
    <property type="term" value="C:Ino80 complex"/>
    <property type="evidence" value="ECO:0007669"/>
    <property type="project" value="UniProtKB-UniRule"/>
</dbReference>
<comment type="subunit">
    <text evidence="12">Component of the INO80 chromatin-remodeling complex.</text>
</comment>
<dbReference type="GO" id="GO:0006281">
    <property type="term" value="P:DNA repair"/>
    <property type="evidence" value="ECO:0007669"/>
    <property type="project" value="UniProtKB-UniRule"/>
</dbReference>
<evidence type="ECO:0000256" key="5">
    <source>
        <dbReference type="ARBA" id="ARBA00022763"/>
    </source>
</evidence>
<evidence type="ECO:0000256" key="9">
    <source>
        <dbReference type="ARBA" id="ARBA00023159"/>
    </source>
</evidence>
<evidence type="ECO:0000256" key="14">
    <source>
        <dbReference type="SAM" id="MobiDB-lite"/>
    </source>
</evidence>
<keyword evidence="4" id="KW-0547">Nucleotide-binding</keyword>
<dbReference type="PANTHER" id="PTHR45685:SF2">
    <property type="entry name" value="CHROMATIN-REMODELING ATPASE INO80"/>
    <property type="match status" value="1"/>
</dbReference>
<dbReference type="InterPro" id="IPR049730">
    <property type="entry name" value="SNF2/RAD54-like_C"/>
</dbReference>
<evidence type="ECO:0000256" key="3">
    <source>
        <dbReference type="ARBA" id="ARBA00019805"/>
    </source>
</evidence>
<dbReference type="SUPFAM" id="SSF52540">
    <property type="entry name" value="P-loop containing nucleoside triphosphate hydrolases"/>
    <property type="match status" value="2"/>
</dbReference>
<feature type="domain" description="Helicase C-terminal" evidence="16">
    <location>
        <begin position="2035"/>
        <end position="2195"/>
    </location>
</feature>
<comment type="function">
    <text evidence="12">ATPase component of the INO80 complex which remodels chromatin by shifting nucleosomes and is involved in DNA repair.</text>
</comment>
<dbReference type="InterPro" id="IPR020838">
    <property type="entry name" value="DBINO"/>
</dbReference>
<evidence type="ECO:0000256" key="12">
    <source>
        <dbReference type="RuleBase" id="RU368001"/>
    </source>
</evidence>
<dbReference type="GO" id="GO:0005524">
    <property type="term" value="F:ATP binding"/>
    <property type="evidence" value="ECO:0007669"/>
    <property type="project" value="UniProtKB-UniRule"/>
</dbReference>
<evidence type="ECO:0000256" key="8">
    <source>
        <dbReference type="ARBA" id="ARBA00023125"/>
    </source>
</evidence>
<dbReference type="GO" id="GO:0003677">
    <property type="term" value="F:DNA binding"/>
    <property type="evidence" value="ECO:0007669"/>
    <property type="project" value="UniProtKB-UniRule"/>
</dbReference>
<dbReference type="GO" id="GO:0042393">
    <property type="term" value="F:histone binding"/>
    <property type="evidence" value="ECO:0007669"/>
    <property type="project" value="TreeGrafter"/>
</dbReference>
<feature type="compositionally biased region" description="Polar residues" evidence="14">
    <location>
        <begin position="2419"/>
        <end position="2449"/>
    </location>
</feature>
<evidence type="ECO:0000256" key="2">
    <source>
        <dbReference type="ARBA" id="ARBA00007025"/>
    </source>
</evidence>
<evidence type="ECO:0000256" key="13">
    <source>
        <dbReference type="SAM" id="Coils"/>
    </source>
</evidence>
<evidence type="ECO:0000259" key="15">
    <source>
        <dbReference type="PROSITE" id="PS51192"/>
    </source>
</evidence>
<comment type="caution">
    <text evidence="18">The sequence shown here is derived from an EMBL/GenBank/DDBJ whole genome shotgun (WGS) entry which is preliminary data.</text>
</comment>
<dbReference type="PROSITE" id="PS51194">
    <property type="entry name" value="HELICASE_CTER"/>
    <property type="match status" value="1"/>
</dbReference>
<dbReference type="Pfam" id="PF00271">
    <property type="entry name" value="Helicase_C"/>
    <property type="match status" value="1"/>
</dbReference>
<dbReference type="Gene3D" id="3.40.50.10810">
    <property type="entry name" value="Tandem AAA-ATPase domain"/>
    <property type="match status" value="1"/>
</dbReference>
<feature type="compositionally biased region" description="Basic and acidic residues" evidence="14">
    <location>
        <begin position="2228"/>
        <end position="2247"/>
    </location>
</feature>
<organism evidence="18 19">
    <name type="scientific">Smittium simulii</name>
    <dbReference type="NCBI Taxonomy" id="133385"/>
    <lineage>
        <taxon>Eukaryota</taxon>
        <taxon>Fungi</taxon>
        <taxon>Fungi incertae sedis</taxon>
        <taxon>Zoopagomycota</taxon>
        <taxon>Kickxellomycotina</taxon>
        <taxon>Harpellomycetes</taxon>
        <taxon>Harpellales</taxon>
        <taxon>Legeriomycetaceae</taxon>
        <taxon>Smittium</taxon>
    </lineage>
</organism>
<dbReference type="GO" id="GO:0006338">
    <property type="term" value="P:chromatin remodeling"/>
    <property type="evidence" value="ECO:0007669"/>
    <property type="project" value="UniProtKB-UniRule"/>
</dbReference>
<feature type="region of interest" description="Disordered" evidence="14">
    <location>
        <begin position="551"/>
        <end position="573"/>
    </location>
</feature>
<dbReference type="SMART" id="SM00487">
    <property type="entry name" value="DEXDc"/>
    <property type="match status" value="1"/>
</dbReference>
<dbReference type="EC" id="3.6.4.-" evidence="12"/>
<feature type="region of interest" description="Disordered" evidence="14">
    <location>
        <begin position="2223"/>
        <end position="2272"/>
    </location>
</feature>
<feature type="compositionally biased region" description="Polar residues" evidence="14">
    <location>
        <begin position="395"/>
        <end position="405"/>
    </location>
</feature>
<evidence type="ECO:0000259" key="16">
    <source>
        <dbReference type="PROSITE" id="PS51194"/>
    </source>
</evidence>
<accession>A0A2T9YPS8</accession>
<feature type="compositionally biased region" description="Basic residues" evidence="14">
    <location>
        <begin position="2393"/>
        <end position="2417"/>
    </location>
</feature>
<dbReference type="PROSITE" id="PS51413">
    <property type="entry name" value="DBINO"/>
    <property type="match status" value="1"/>
</dbReference>
<dbReference type="PANTHER" id="PTHR45685">
    <property type="entry name" value="HELICASE SRCAP-RELATED"/>
    <property type="match status" value="1"/>
</dbReference>
<dbReference type="InterPro" id="IPR000330">
    <property type="entry name" value="SNF2_N"/>
</dbReference>
<dbReference type="CDD" id="cd18793">
    <property type="entry name" value="SF2_C_SNF"/>
    <property type="match status" value="1"/>
</dbReference>
<keyword evidence="6 12" id="KW-0378">Hydrolase</keyword>
<dbReference type="InterPro" id="IPR014001">
    <property type="entry name" value="Helicase_ATP-bd"/>
</dbReference>
<reference evidence="18 19" key="1">
    <citation type="journal article" date="2018" name="MBio">
        <title>Comparative Genomics Reveals the Core Gene Toolbox for the Fungus-Insect Symbiosis.</title>
        <authorList>
            <person name="Wang Y."/>
            <person name="Stata M."/>
            <person name="Wang W."/>
            <person name="Stajich J.E."/>
            <person name="White M.M."/>
            <person name="Moncalvo J.M."/>
        </authorList>
    </citation>
    <scope>NUCLEOTIDE SEQUENCE [LARGE SCALE GENOMIC DNA]</scope>
    <source>
        <strain evidence="18 19">SWE-8-4</strain>
    </source>
</reference>
<dbReference type="InterPro" id="IPR038718">
    <property type="entry name" value="SNF2-like_sf"/>
</dbReference>
<dbReference type="Proteomes" id="UP000245383">
    <property type="component" value="Unassembled WGS sequence"/>
</dbReference>
<keyword evidence="19" id="KW-1185">Reference proteome</keyword>
<dbReference type="Pfam" id="PF13892">
    <property type="entry name" value="DBINO"/>
    <property type="match status" value="1"/>
</dbReference>
<evidence type="ECO:0000256" key="10">
    <source>
        <dbReference type="ARBA" id="ARBA00023204"/>
    </source>
</evidence>
<dbReference type="FunFam" id="3.40.50.10810:FF:000006">
    <property type="entry name" value="Putative DNA helicase INO80"/>
    <property type="match status" value="1"/>
</dbReference>
<keyword evidence="5 12" id="KW-0227">DNA damage</keyword>
<dbReference type="OrthoDB" id="448448at2759"/>
<keyword evidence="11" id="KW-0539">Nucleus</keyword>
<feature type="region of interest" description="Disordered" evidence="14">
    <location>
        <begin position="375"/>
        <end position="431"/>
    </location>
</feature>
<evidence type="ECO:0000313" key="18">
    <source>
        <dbReference type="EMBL" id="PVU94254.1"/>
    </source>
</evidence>
<dbReference type="Pfam" id="PF00176">
    <property type="entry name" value="SNF2-rel_dom"/>
    <property type="match status" value="1"/>
</dbReference>
<keyword evidence="9" id="KW-0010">Activator</keyword>
<dbReference type="SMART" id="SM00490">
    <property type="entry name" value="HELICc"/>
    <property type="match status" value="1"/>
</dbReference>